<dbReference type="Pfam" id="PF00581">
    <property type="entry name" value="Rhodanese"/>
    <property type="match status" value="1"/>
</dbReference>
<dbReference type="InterPro" id="IPR020936">
    <property type="entry name" value="TrhO"/>
</dbReference>
<dbReference type="SUPFAM" id="SSF52821">
    <property type="entry name" value="Rhodanese/Cell cycle control phosphatase"/>
    <property type="match status" value="1"/>
</dbReference>
<dbReference type="InterPro" id="IPR001763">
    <property type="entry name" value="Rhodanese-like_dom"/>
</dbReference>
<dbReference type="HAMAP" id="MF_00469">
    <property type="entry name" value="TrhO"/>
    <property type="match status" value="1"/>
</dbReference>
<dbReference type="AlphaFoldDB" id="A0A7G6U2K7"/>
<dbReference type="Gene3D" id="3.40.250.10">
    <property type="entry name" value="Rhodanese-like domain"/>
    <property type="match status" value="1"/>
</dbReference>
<dbReference type="GO" id="GO:0006400">
    <property type="term" value="P:tRNA modification"/>
    <property type="evidence" value="ECO:0007669"/>
    <property type="project" value="UniProtKB-UniRule"/>
</dbReference>
<keyword evidence="3" id="KW-0808">Transferase</keyword>
<dbReference type="Pfam" id="PF17773">
    <property type="entry name" value="UPF0176_N"/>
    <property type="match status" value="1"/>
</dbReference>
<dbReference type="NCBIfam" id="NF001136">
    <property type="entry name" value="PRK00142.1-4"/>
    <property type="match status" value="1"/>
</dbReference>
<dbReference type="Proteomes" id="UP000515291">
    <property type="component" value="Chromosome"/>
</dbReference>
<organism evidence="3 4">
    <name type="scientific">Tardiphaga robiniae</name>
    <dbReference type="NCBI Taxonomy" id="943830"/>
    <lineage>
        <taxon>Bacteria</taxon>
        <taxon>Pseudomonadati</taxon>
        <taxon>Pseudomonadota</taxon>
        <taxon>Alphaproteobacteria</taxon>
        <taxon>Hyphomicrobiales</taxon>
        <taxon>Nitrobacteraceae</taxon>
        <taxon>Tardiphaga</taxon>
    </lineage>
</organism>
<reference evidence="4" key="1">
    <citation type="journal article" date="2020" name="Mol. Plant Microbe">
        <title>Rhizobial microsymbionts of the narrowly endemic Oxytropis species growing in Kamchatka are characterized by significant genetic diversity and possess a set of genes that are associated with T3SS and T6SS secretion systems and can affect the development of symbiosis.</title>
        <authorList>
            <person name="Safronova V."/>
            <person name="Guro P."/>
            <person name="Sazanova A."/>
            <person name="Kuznetsova I."/>
            <person name="Belimov A."/>
            <person name="Yakubov V."/>
            <person name="Chirak E."/>
            <person name="Afonin A."/>
            <person name="Gogolev Y."/>
            <person name="Andronov E."/>
            <person name="Tikhonovich I."/>
        </authorList>
    </citation>
    <scope>NUCLEOTIDE SEQUENCE [LARGE SCALE GENOMIC DNA]</scope>
    <source>
        <strain evidence="4">581</strain>
    </source>
</reference>
<dbReference type="PANTHER" id="PTHR43268:SF3">
    <property type="entry name" value="RHODANESE-LIKE DOMAIN-CONTAINING PROTEIN 7-RELATED"/>
    <property type="match status" value="1"/>
</dbReference>
<keyword evidence="1" id="KW-0560">Oxidoreductase</keyword>
<dbReference type="PROSITE" id="PS50206">
    <property type="entry name" value="RHODANESE_3"/>
    <property type="match status" value="1"/>
</dbReference>
<comment type="function">
    <text evidence="1">Catalyzes oxygen-dependent 5-hydroxyuridine (ho5U) modification at position 34 in tRNAs.</text>
</comment>
<accession>A0A7G6U2K7</accession>
<dbReference type="Gene3D" id="3.30.70.100">
    <property type="match status" value="1"/>
</dbReference>
<comment type="catalytic activity">
    <reaction evidence="1">
        <text>uridine(34) in tRNA + AH2 + O2 = 5-hydroxyuridine(34) in tRNA + A + H2O</text>
        <dbReference type="Rhea" id="RHEA:64224"/>
        <dbReference type="Rhea" id="RHEA-COMP:11727"/>
        <dbReference type="Rhea" id="RHEA-COMP:13381"/>
        <dbReference type="ChEBI" id="CHEBI:13193"/>
        <dbReference type="ChEBI" id="CHEBI:15377"/>
        <dbReference type="ChEBI" id="CHEBI:15379"/>
        <dbReference type="ChEBI" id="CHEBI:17499"/>
        <dbReference type="ChEBI" id="CHEBI:65315"/>
        <dbReference type="ChEBI" id="CHEBI:136877"/>
    </reaction>
</comment>
<gene>
    <name evidence="1" type="primary">trhO</name>
    <name evidence="3" type="ORF">HB776_20020</name>
</gene>
<evidence type="ECO:0000256" key="1">
    <source>
        <dbReference type="HAMAP-Rule" id="MF_00469"/>
    </source>
</evidence>
<dbReference type="InterPro" id="IPR040503">
    <property type="entry name" value="TRHO_N"/>
</dbReference>
<comment type="similarity">
    <text evidence="1">Belongs to the TrhO family.</text>
</comment>
<dbReference type="EC" id="1.14.-.-" evidence="1"/>
<dbReference type="KEGG" id="trb:HB776_20020"/>
<dbReference type="GO" id="GO:0016740">
    <property type="term" value="F:transferase activity"/>
    <property type="evidence" value="ECO:0007669"/>
    <property type="project" value="UniProtKB-KW"/>
</dbReference>
<proteinExistence type="inferred from homology"/>
<dbReference type="CDD" id="cd01518">
    <property type="entry name" value="RHOD_YceA"/>
    <property type="match status" value="1"/>
</dbReference>
<dbReference type="RefSeq" id="WP_184512043.1">
    <property type="nucleotide sequence ID" value="NZ_CP050292.1"/>
</dbReference>
<evidence type="ECO:0000259" key="2">
    <source>
        <dbReference type="PROSITE" id="PS50206"/>
    </source>
</evidence>
<name>A0A7G6U2K7_9BRAD</name>
<protein>
    <recommendedName>
        <fullName evidence="1">tRNA uridine(34) hydroxylase</fullName>
        <ecNumber evidence="1">1.14.-.-</ecNumber>
    </recommendedName>
    <alternativeName>
        <fullName evidence="1">tRNA hydroxylation protein O</fullName>
    </alternativeName>
</protein>
<dbReference type="PANTHER" id="PTHR43268">
    <property type="entry name" value="THIOSULFATE SULFURTRANSFERASE/RHODANESE-LIKE DOMAIN-CONTAINING PROTEIN 2"/>
    <property type="match status" value="1"/>
</dbReference>
<dbReference type="InterPro" id="IPR036873">
    <property type="entry name" value="Rhodanese-like_dom_sf"/>
</dbReference>
<feature type="domain" description="Rhodanese" evidence="2">
    <location>
        <begin position="125"/>
        <end position="219"/>
    </location>
</feature>
<evidence type="ECO:0000313" key="3">
    <source>
        <dbReference type="EMBL" id="QND73239.1"/>
    </source>
</evidence>
<dbReference type="EMBL" id="CP050292">
    <property type="protein sequence ID" value="QND73239.1"/>
    <property type="molecule type" value="Genomic_DNA"/>
</dbReference>
<sequence>MFKVAALYQFAALPDFRQLREPLRALCVNLGIKGSILLADEGINGTVAGTDAAIDALVHELETGVMFSGRLNHLELKFSRASLMPFLHMKVRLKKEIVTLGDPQTDPTKTVGAYVDAADWNDLIANENTLVLDTRNAFEVAMGTFEGAVDPEIASFGQFKDFVARTLDPAKHTKIAMFCTGGIRCEKASSYLLSRGFADVYHLKGGILKYLEEIPEAESRWRGKCFVFDQRVALGHGLVESQSIKPDLPINSEDFAMLRESASDE</sequence>
<dbReference type="SMART" id="SM00450">
    <property type="entry name" value="RHOD"/>
    <property type="match status" value="1"/>
</dbReference>
<dbReference type="GO" id="GO:0016705">
    <property type="term" value="F:oxidoreductase activity, acting on paired donors, with incorporation or reduction of molecular oxygen"/>
    <property type="evidence" value="ECO:0007669"/>
    <property type="project" value="UniProtKB-UniRule"/>
</dbReference>
<evidence type="ECO:0000313" key="4">
    <source>
        <dbReference type="Proteomes" id="UP000515291"/>
    </source>
</evidence>
<keyword evidence="1" id="KW-0819">tRNA processing</keyword>